<name>A0A1L8RHT8_9ENTE</name>
<dbReference type="RefSeq" id="WP_067389774.1">
    <property type="nucleotide sequence ID" value="NZ_JXKH01000002.1"/>
</dbReference>
<comment type="similarity">
    <text evidence="1">Belongs to the metallo-dependent hydrolases superfamily. Adenine deaminase family.</text>
</comment>
<dbReference type="Gene3D" id="2.30.40.10">
    <property type="entry name" value="Urease, subunit C, domain 1"/>
    <property type="match status" value="1"/>
</dbReference>
<dbReference type="SUPFAM" id="SSF51338">
    <property type="entry name" value="Composite domain of metallo-dependent hydrolases"/>
    <property type="match status" value="1"/>
</dbReference>
<evidence type="ECO:0000256" key="4">
    <source>
        <dbReference type="ARBA" id="ARBA00047720"/>
    </source>
</evidence>
<dbReference type="Pfam" id="PF01979">
    <property type="entry name" value="Amidohydro_1"/>
    <property type="match status" value="1"/>
</dbReference>
<evidence type="ECO:0000313" key="7">
    <source>
        <dbReference type="EMBL" id="OJG19326.1"/>
    </source>
</evidence>
<evidence type="ECO:0000313" key="8">
    <source>
        <dbReference type="Proteomes" id="UP000181884"/>
    </source>
</evidence>
<feature type="domain" description="Adenine deaminase C-terminal" evidence="6">
    <location>
        <begin position="413"/>
        <end position="556"/>
    </location>
</feature>
<evidence type="ECO:0000259" key="5">
    <source>
        <dbReference type="Pfam" id="PF01979"/>
    </source>
</evidence>
<organism evidence="7 8">
    <name type="scientific">Enterococcus canis</name>
    <dbReference type="NCBI Taxonomy" id="214095"/>
    <lineage>
        <taxon>Bacteria</taxon>
        <taxon>Bacillati</taxon>
        <taxon>Bacillota</taxon>
        <taxon>Bacilli</taxon>
        <taxon>Lactobacillales</taxon>
        <taxon>Enterococcaceae</taxon>
        <taxon>Enterococcus</taxon>
    </lineage>
</organism>
<evidence type="ECO:0000256" key="2">
    <source>
        <dbReference type="ARBA" id="ARBA00012782"/>
    </source>
</evidence>
<dbReference type="Pfam" id="PF13382">
    <property type="entry name" value="Adenine_deam_C"/>
    <property type="match status" value="1"/>
</dbReference>
<sequence length="565" mass="64214">MQQDRWTNQTIRNMTQVVDGNKVPTLVLKNATYLNTYLKRWDHANIWLVDDRIVYVGERLPESTEIEIVDCQPYVLVPGYIEPHSHPFMLTNPVHYSAFAAKHGTTTMIHDNLPLFLQLENEQAFQFIEKMNKLPYSAYWWARLDGQSAFKEEPFKDPKVSQWIQHPKVVQVGELTGWPQLMQGDEQILSWIQEARHLSKKVEGHFPGASEKTLTKLALLGAEGDHEAMNAEEILRRLNLGYMVTMRESSIRPDLREIIRGLQQEKITRFDRFMVTLDGAHPYFHAEGLTDHLIKIMIEEGIPLEDAYLIASYNAAVYYELEALHGSIAVGRIANINFLSAKDQPTPVAVLAQGKWVDLAPEAPVDFDWEASPFQKRQLDWTLSEVDLEFEGQLGIELVNNVITKSYERAGDLLEGEAYLALFDQNGSWRVNSFVKNFVSDLGGLASSYSGTDDILLLGQNKPDMQLAFQRMREIGGGIVVVDKGRILYELSLPLNGHMSTLPMEKLIEENQRLQDLLAARGYAFADAVFTILFFTATHLPFVRITPQGIVEVKSSQVIQPSIER</sequence>
<dbReference type="GO" id="GO:0000034">
    <property type="term" value="F:adenine deaminase activity"/>
    <property type="evidence" value="ECO:0007669"/>
    <property type="project" value="UniProtKB-EC"/>
</dbReference>
<proteinExistence type="inferred from homology"/>
<dbReference type="InterPro" id="IPR011059">
    <property type="entry name" value="Metal-dep_hydrolase_composite"/>
</dbReference>
<dbReference type="STRING" id="214095.RU97_GL000897"/>
<protein>
    <recommendedName>
        <fullName evidence="2">adenine deaminase</fullName>
        <ecNumber evidence="2">3.5.4.2</ecNumber>
    </recommendedName>
</protein>
<dbReference type="Proteomes" id="UP000181884">
    <property type="component" value="Unassembled WGS sequence"/>
</dbReference>
<dbReference type="PANTHER" id="PTHR11113:SF6">
    <property type="entry name" value="ADENINE DEAMINASE YERA-RELATED"/>
    <property type="match status" value="1"/>
</dbReference>
<dbReference type="Gene3D" id="3.20.20.140">
    <property type="entry name" value="Metal-dependent hydrolases"/>
    <property type="match status" value="1"/>
</dbReference>
<reference evidence="7 8" key="1">
    <citation type="submission" date="2014-12" db="EMBL/GenBank/DDBJ databases">
        <title>Draft genome sequences of 29 type strains of Enterococci.</title>
        <authorList>
            <person name="Zhong Z."/>
            <person name="Sun Z."/>
            <person name="Liu W."/>
            <person name="Zhang W."/>
            <person name="Zhang H."/>
        </authorList>
    </citation>
    <scope>NUCLEOTIDE SEQUENCE [LARGE SCALE GENOMIC DNA]</scope>
    <source>
        <strain evidence="7 8">DSM 17029</strain>
    </source>
</reference>
<feature type="domain" description="Amidohydrolase-related" evidence="5">
    <location>
        <begin position="75"/>
        <end position="357"/>
    </location>
</feature>
<dbReference type="InterPro" id="IPR006680">
    <property type="entry name" value="Amidohydro-rel"/>
</dbReference>
<dbReference type="EMBL" id="JXKH01000002">
    <property type="protein sequence ID" value="OJG19326.1"/>
    <property type="molecule type" value="Genomic_DNA"/>
</dbReference>
<comment type="catalytic activity">
    <reaction evidence="4">
        <text>adenine + H2O + H(+) = hypoxanthine + NH4(+)</text>
        <dbReference type="Rhea" id="RHEA:23688"/>
        <dbReference type="ChEBI" id="CHEBI:15377"/>
        <dbReference type="ChEBI" id="CHEBI:15378"/>
        <dbReference type="ChEBI" id="CHEBI:16708"/>
        <dbReference type="ChEBI" id="CHEBI:17368"/>
        <dbReference type="ChEBI" id="CHEBI:28938"/>
        <dbReference type="EC" id="3.5.4.2"/>
    </reaction>
</comment>
<dbReference type="PANTHER" id="PTHR11113">
    <property type="entry name" value="N-ACETYLGLUCOSAMINE-6-PHOSPHATE DEACETYLASE"/>
    <property type="match status" value="1"/>
</dbReference>
<gene>
    <name evidence="7" type="ORF">RU97_GL000897</name>
</gene>
<accession>A0A1L8RHT8</accession>
<dbReference type="EC" id="3.5.4.2" evidence="2"/>
<dbReference type="AlphaFoldDB" id="A0A1L8RHT8"/>
<evidence type="ECO:0000256" key="3">
    <source>
        <dbReference type="ARBA" id="ARBA00022801"/>
    </source>
</evidence>
<keyword evidence="8" id="KW-1185">Reference proteome</keyword>
<evidence type="ECO:0000256" key="1">
    <source>
        <dbReference type="ARBA" id="ARBA00006773"/>
    </source>
</evidence>
<dbReference type="InterPro" id="IPR032466">
    <property type="entry name" value="Metal_Hydrolase"/>
</dbReference>
<comment type="caution">
    <text evidence="7">The sequence shown here is derived from an EMBL/GenBank/DDBJ whole genome shotgun (WGS) entry which is preliminary data.</text>
</comment>
<dbReference type="SUPFAM" id="SSF51556">
    <property type="entry name" value="Metallo-dependent hydrolases"/>
    <property type="match status" value="1"/>
</dbReference>
<keyword evidence="3" id="KW-0378">Hydrolase</keyword>
<dbReference type="InterPro" id="IPR026912">
    <property type="entry name" value="Adenine_deam_C"/>
</dbReference>
<evidence type="ECO:0000259" key="6">
    <source>
        <dbReference type="Pfam" id="PF13382"/>
    </source>
</evidence>